<dbReference type="GO" id="GO:0051315">
    <property type="term" value="P:attachment of mitotic spindle microtubules to kinetochore"/>
    <property type="evidence" value="ECO:0007669"/>
    <property type="project" value="TreeGrafter"/>
</dbReference>
<dbReference type="PANTHER" id="PTHR23168">
    <property type="entry name" value="MITOTIC SPINDLE ASSEMBLY CHECKPOINT PROTEIN MAD1 MITOTIC ARREST DEFICIENT-LIKE PROTEIN 1"/>
    <property type="match status" value="1"/>
</dbReference>
<dbReference type="EnsemblMetazoa" id="GPPI050008-RA">
    <property type="protein sequence ID" value="GPPI050008-PA"/>
    <property type="gene ID" value="GPPI050008"/>
</dbReference>
<evidence type="ECO:0000256" key="5">
    <source>
        <dbReference type="ARBA" id="ARBA00023242"/>
    </source>
</evidence>
<evidence type="ECO:0000313" key="8">
    <source>
        <dbReference type="EnsemblMetazoa" id="GPPI050008-PA"/>
    </source>
</evidence>
<dbReference type="EMBL" id="JXJN01026295">
    <property type="status" value="NOT_ANNOTATED_CDS"/>
    <property type="molecule type" value="Genomic_DNA"/>
</dbReference>
<comment type="subcellular location">
    <subcellularLocation>
        <location evidence="1">Nucleus</location>
    </subcellularLocation>
</comment>
<dbReference type="InterPro" id="IPR008672">
    <property type="entry name" value="Mad1"/>
</dbReference>
<evidence type="ECO:0000256" key="2">
    <source>
        <dbReference type="ARBA" id="ARBA00008029"/>
    </source>
</evidence>
<dbReference type="VEuPathDB" id="VectorBase:GPPI050008"/>
<dbReference type="Pfam" id="PF05557">
    <property type="entry name" value="MAD"/>
    <property type="match status" value="1"/>
</dbReference>
<keyword evidence="4" id="KW-0498">Mitosis</keyword>
<dbReference type="GO" id="GO:0051301">
    <property type="term" value="P:cell division"/>
    <property type="evidence" value="ECO:0007669"/>
    <property type="project" value="UniProtKB-KW"/>
</dbReference>
<dbReference type="GO" id="GO:0005635">
    <property type="term" value="C:nuclear envelope"/>
    <property type="evidence" value="ECO:0007669"/>
    <property type="project" value="TreeGrafter"/>
</dbReference>
<dbReference type="GO" id="GO:0072686">
    <property type="term" value="C:mitotic spindle"/>
    <property type="evidence" value="ECO:0007669"/>
    <property type="project" value="TreeGrafter"/>
</dbReference>
<reference evidence="8" key="2">
    <citation type="submission" date="2020-05" db="UniProtKB">
        <authorList>
            <consortium name="EnsemblMetazoa"/>
        </authorList>
    </citation>
    <scope>IDENTIFICATION</scope>
    <source>
        <strain evidence="8">IAEA</strain>
    </source>
</reference>
<organism evidence="8 9">
    <name type="scientific">Glossina palpalis gambiensis</name>
    <dbReference type="NCBI Taxonomy" id="67801"/>
    <lineage>
        <taxon>Eukaryota</taxon>
        <taxon>Metazoa</taxon>
        <taxon>Ecdysozoa</taxon>
        <taxon>Arthropoda</taxon>
        <taxon>Hexapoda</taxon>
        <taxon>Insecta</taxon>
        <taxon>Pterygota</taxon>
        <taxon>Neoptera</taxon>
        <taxon>Endopterygota</taxon>
        <taxon>Diptera</taxon>
        <taxon>Brachycera</taxon>
        <taxon>Muscomorpha</taxon>
        <taxon>Hippoboscoidea</taxon>
        <taxon>Glossinidae</taxon>
        <taxon>Glossina</taxon>
    </lineage>
</organism>
<dbReference type="PANTHER" id="PTHR23168:SF0">
    <property type="entry name" value="MITOTIC SPINDLE ASSEMBLY CHECKPOINT PROTEIN MAD1"/>
    <property type="match status" value="1"/>
</dbReference>
<dbReference type="EMBL" id="JXJN01026294">
    <property type="status" value="NOT_ANNOTATED_CDS"/>
    <property type="molecule type" value="Genomic_DNA"/>
</dbReference>
<feature type="coiled-coil region" evidence="7">
    <location>
        <begin position="7"/>
        <end position="62"/>
    </location>
</feature>
<evidence type="ECO:0000256" key="6">
    <source>
        <dbReference type="ARBA" id="ARBA00023306"/>
    </source>
</evidence>
<keyword evidence="3" id="KW-0132">Cell division</keyword>
<dbReference type="Gene3D" id="1.20.5.170">
    <property type="match status" value="1"/>
</dbReference>
<evidence type="ECO:0000256" key="3">
    <source>
        <dbReference type="ARBA" id="ARBA00022618"/>
    </source>
</evidence>
<dbReference type="GO" id="GO:0000776">
    <property type="term" value="C:kinetochore"/>
    <property type="evidence" value="ECO:0007669"/>
    <property type="project" value="TreeGrafter"/>
</dbReference>
<dbReference type="STRING" id="67801.A0A1B0C5X4"/>
<evidence type="ECO:0000256" key="1">
    <source>
        <dbReference type="ARBA" id="ARBA00004123"/>
    </source>
</evidence>
<sequence>MDRGFVIERLKRKNKILEEENEQTQQERHNETNNLTLNIKEMNKLRDEVETLNAKMRKMKDCYKSAAMELREVVYMLFGYRIDRVGSNTNYKISSMYAESPDDYLNFRLNESNVLDMLETPYSASLKALIQTQLVGNKSLPAFLSTLTLDLFQRSTMPMS</sequence>
<evidence type="ECO:0008006" key="10">
    <source>
        <dbReference type="Google" id="ProtNLM"/>
    </source>
</evidence>
<evidence type="ECO:0000313" key="9">
    <source>
        <dbReference type="Proteomes" id="UP000092460"/>
    </source>
</evidence>
<dbReference type="GO" id="GO:0007094">
    <property type="term" value="P:mitotic spindle assembly checkpoint signaling"/>
    <property type="evidence" value="ECO:0007669"/>
    <property type="project" value="InterPro"/>
</dbReference>
<keyword evidence="5" id="KW-0539">Nucleus</keyword>
<keyword evidence="9" id="KW-1185">Reference proteome</keyword>
<comment type="similarity">
    <text evidence="2">Belongs to the MAD1 family.</text>
</comment>
<protein>
    <recommendedName>
        <fullName evidence="10">Spindle assembly checkpoint component MAD1</fullName>
    </recommendedName>
</protein>
<dbReference type="Proteomes" id="UP000092460">
    <property type="component" value="Unassembled WGS sequence"/>
</dbReference>
<dbReference type="Gene3D" id="3.30.457.60">
    <property type="match status" value="1"/>
</dbReference>
<reference evidence="9" key="1">
    <citation type="submission" date="2015-01" db="EMBL/GenBank/DDBJ databases">
        <authorList>
            <person name="Aksoy S."/>
            <person name="Warren W."/>
            <person name="Wilson R.K."/>
        </authorList>
    </citation>
    <scope>NUCLEOTIDE SEQUENCE [LARGE SCALE GENOMIC DNA]</scope>
    <source>
        <strain evidence="9">IAEA</strain>
    </source>
</reference>
<proteinExistence type="inferred from homology"/>
<dbReference type="AlphaFoldDB" id="A0A1B0C5X4"/>
<keyword evidence="6" id="KW-0131">Cell cycle</keyword>
<evidence type="ECO:0000256" key="4">
    <source>
        <dbReference type="ARBA" id="ARBA00022776"/>
    </source>
</evidence>
<accession>A0A1B0C5X4</accession>
<keyword evidence="7" id="KW-0175">Coiled coil</keyword>
<name>A0A1B0C5X4_9MUSC</name>
<evidence type="ECO:0000256" key="7">
    <source>
        <dbReference type="SAM" id="Coils"/>
    </source>
</evidence>